<dbReference type="EMBL" id="JBFXLT010000033">
    <property type="protein sequence ID" value="KAL2814412.1"/>
    <property type="molecule type" value="Genomic_DNA"/>
</dbReference>
<protein>
    <submittedName>
        <fullName evidence="1">Uncharacterized protein</fullName>
    </submittedName>
</protein>
<evidence type="ECO:0000313" key="1">
    <source>
        <dbReference type="EMBL" id="KAL2814412.1"/>
    </source>
</evidence>
<comment type="caution">
    <text evidence="1">The sequence shown here is derived from an EMBL/GenBank/DDBJ whole genome shotgun (WGS) entry which is preliminary data.</text>
</comment>
<organism evidence="1 2">
    <name type="scientific">Aspergillus granulosus</name>
    <dbReference type="NCBI Taxonomy" id="176169"/>
    <lineage>
        <taxon>Eukaryota</taxon>
        <taxon>Fungi</taxon>
        <taxon>Dikarya</taxon>
        <taxon>Ascomycota</taxon>
        <taxon>Pezizomycotina</taxon>
        <taxon>Eurotiomycetes</taxon>
        <taxon>Eurotiomycetidae</taxon>
        <taxon>Eurotiales</taxon>
        <taxon>Aspergillaceae</taxon>
        <taxon>Aspergillus</taxon>
        <taxon>Aspergillus subgen. Nidulantes</taxon>
    </lineage>
</organism>
<accession>A0ABR4HG77</accession>
<keyword evidence="2" id="KW-1185">Reference proteome</keyword>
<proteinExistence type="predicted"/>
<dbReference type="Proteomes" id="UP001610334">
    <property type="component" value="Unassembled WGS sequence"/>
</dbReference>
<evidence type="ECO:0000313" key="2">
    <source>
        <dbReference type="Proteomes" id="UP001610334"/>
    </source>
</evidence>
<sequence>MLSRPTRVEPARNVPNYGPLVEVQTLQCDCLQAKGMSIVVQFIITPEQSSLT</sequence>
<gene>
    <name evidence="1" type="ORF">BJX63DRAFT_392211</name>
</gene>
<name>A0ABR4HG77_9EURO</name>
<reference evidence="1 2" key="1">
    <citation type="submission" date="2024-07" db="EMBL/GenBank/DDBJ databases">
        <title>Section-level genome sequencing and comparative genomics of Aspergillus sections Usti and Cavernicolus.</title>
        <authorList>
            <consortium name="Lawrence Berkeley National Laboratory"/>
            <person name="Nybo J.L."/>
            <person name="Vesth T.C."/>
            <person name="Theobald S."/>
            <person name="Frisvad J.C."/>
            <person name="Larsen T.O."/>
            <person name="Kjaerboelling I."/>
            <person name="Rothschild-Mancinelli K."/>
            <person name="Lyhne E.K."/>
            <person name="Kogle M.E."/>
            <person name="Barry K."/>
            <person name="Clum A."/>
            <person name="Na H."/>
            <person name="Ledsgaard L."/>
            <person name="Lin J."/>
            <person name="Lipzen A."/>
            <person name="Kuo A."/>
            <person name="Riley R."/>
            <person name="Mondo S."/>
            <person name="Labutti K."/>
            <person name="Haridas S."/>
            <person name="Pangalinan J."/>
            <person name="Salamov A.A."/>
            <person name="Simmons B.A."/>
            <person name="Magnuson J.K."/>
            <person name="Chen J."/>
            <person name="Drula E."/>
            <person name="Henrissat B."/>
            <person name="Wiebenga A."/>
            <person name="Lubbers R.J."/>
            <person name="Gomes A.C."/>
            <person name="Makela M.R."/>
            <person name="Stajich J."/>
            <person name="Grigoriev I.V."/>
            <person name="Mortensen U.H."/>
            <person name="De Vries R.P."/>
            <person name="Baker S.E."/>
            <person name="Andersen M.R."/>
        </authorList>
    </citation>
    <scope>NUCLEOTIDE SEQUENCE [LARGE SCALE GENOMIC DNA]</scope>
    <source>
        <strain evidence="1 2">CBS 588.65</strain>
    </source>
</reference>